<dbReference type="EMBL" id="NMUH01006831">
    <property type="protein sequence ID" value="MQM16084.1"/>
    <property type="molecule type" value="Genomic_DNA"/>
</dbReference>
<evidence type="ECO:0000313" key="2">
    <source>
        <dbReference type="Proteomes" id="UP000652761"/>
    </source>
</evidence>
<accession>A0A843X9Q0</accession>
<protein>
    <submittedName>
        <fullName evidence="1">Uncharacterized protein</fullName>
    </submittedName>
</protein>
<dbReference type="Proteomes" id="UP000652761">
    <property type="component" value="Unassembled WGS sequence"/>
</dbReference>
<proteinExistence type="predicted"/>
<sequence length="162" mass="18068">MSAHTFNEVGRTECSAELLGTPRNSLYCLGNRLILVVEDLNSFHTGLRKAHQGCYLWWYRLASHMERSSAGLLLRNILARPAPFFSHTNVGVCGNCEPLRALVSVDPPPHPPSARRRPLGAHHPPSVHADLLLVLPARSLARVETRKGGQGPCRRSRRWKAR</sequence>
<comment type="caution">
    <text evidence="1">The sequence shown here is derived from an EMBL/GenBank/DDBJ whole genome shotgun (WGS) entry which is preliminary data.</text>
</comment>
<reference evidence="1" key="1">
    <citation type="submission" date="2017-07" db="EMBL/GenBank/DDBJ databases">
        <title>Taro Niue Genome Assembly and Annotation.</title>
        <authorList>
            <person name="Atibalentja N."/>
            <person name="Keating K."/>
            <person name="Fields C.J."/>
        </authorList>
    </citation>
    <scope>NUCLEOTIDE SEQUENCE</scope>
    <source>
        <strain evidence="1">Niue_2</strain>
        <tissue evidence="1">Leaf</tissue>
    </source>
</reference>
<dbReference type="AlphaFoldDB" id="A0A843X9Q0"/>
<name>A0A843X9Q0_COLES</name>
<keyword evidence="2" id="KW-1185">Reference proteome</keyword>
<organism evidence="1 2">
    <name type="scientific">Colocasia esculenta</name>
    <name type="common">Wild taro</name>
    <name type="synonym">Arum esculentum</name>
    <dbReference type="NCBI Taxonomy" id="4460"/>
    <lineage>
        <taxon>Eukaryota</taxon>
        <taxon>Viridiplantae</taxon>
        <taxon>Streptophyta</taxon>
        <taxon>Embryophyta</taxon>
        <taxon>Tracheophyta</taxon>
        <taxon>Spermatophyta</taxon>
        <taxon>Magnoliopsida</taxon>
        <taxon>Liliopsida</taxon>
        <taxon>Araceae</taxon>
        <taxon>Aroideae</taxon>
        <taxon>Colocasieae</taxon>
        <taxon>Colocasia</taxon>
    </lineage>
</organism>
<gene>
    <name evidence="1" type="ORF">Taro_049037</name>
</gene>
<evidence type="ECO:0000313" key="1">
    <source>
        <dbReference type="EMBL" id="MQM16084.1"/>
    </source>
</evidence>